<dbReference type="Proteomes" id="UP000198809">
    <property type="component" value="Unassembled WGS sequence"/>
</dbReference>
<keyword evidence="1" id="KW-0812">Transmembrane</keyword>
<sequence>MDMPGWLLMTLVVLAILVIVIAIVTTTATLMFNQKAMKQVNQLFSDCPKSNSEIIRKKDLAGLPLPVQKWLERSHIIGKEKITSVRLKQKGLMRTKEGGPWMRAQAVQYFRADEPGFVWQADVKMAPLLHLSGLDNYQEGQGNMSIKVLSLLPVVNAKGPEMDFSTLLRYLAEMPWFPTAALNSYIKWEPINDTSARATMSYRGVSASGVFAFSEQGDPISFTAKRYKEINGKYVLSDWGGVNKEFKEFNGIRIPSKSDIIWIEKTGNFNWYQCEISDIEYNKPELY</sequence>
<dbReference type="EMBL" id="FODH01000002">
    <property type="protein sequence ID" value="SEN70009.1"/>
    <property type="molecule type" value="Genomic_DNA"/>
</dbReference>
<dbReference type="InterPro" id="IPR046674">
    <property type="entry name" value="DUF6544"/>
</dbReference>
<dbReference type="Pfam" id="PF20181">
    <property type="entry name" value="DUF6544"/>
    <property type="match status" value="1"/>
</dbReference>
<keyword evidence="1" id="KW-0472">Membrane</keyword>
<proteinExistence type="predicted"/>
<feature type="transmembrane region" description="Helical" evidence="1">
    <location>
        <begin position="6"/>
        <end position="32"/>
    </location>
</feature>
<accession>A0A1H8INP1</accession>
<organism evidence="2 3">
    <name type="scientific">Paenibacillus sophorae</name>
    <dbReference type="NCBI Taxonomy" id="1333845"/>
    <lineage>
        <taxon>Bacteria</taxon>
        <taxon>Bacillati</taxon>
        <taxon>Bacillota</taxon>
        <taxon>Bacilli</taxon>
        <taxon>Bacillales</taxon>
        <taxon>Paenibacillaceae</taxon>
        <taxon>Paenibacillus</taxon>
    </lineage>
</organism>
<gene>
    <name evidence="2" type="ORF">SAMN04487895_102262</name>
</gene>
<evidence type="ECO:0000313" key="3">
    <source>
        <dbReference type="Proteomes" id="UP000198809"/>
    </source>
</evidence>
<protein>
    <submittedName>
        <fullName evidence="2">Uncharacterized protein</fullName>
    </submittedName>
</protein>
<name>A0A1H8INP1_9BACL</name>
<evidence type="ECO:0000256" key="1">
    <source>
        <dbReference type="SAM" id="Phobius"/>
    </source>
</evidence>
<evidence type="ECO:0000313" key="2">
    <source>
        <dbReference type="EMBL" id="SEN70009.1"/>
    </source>
</evidence>
<keyword evidence="1" id="KW-1133">Transmembrane helix</keyword>
<dbReference type="AlphaFoldDB" id="A0A1H8INP1"/>
<reference evidence="2 3" key="1">
    <citation type="submission" date="2016-10" db="EMBL/GenBank/DDBJ databases">
        <authorList>
            <person name="de Groot N.N."/>
        </authorList>
    </citation>
    <scope>NUCLEOTIDE SEQUENCE [LARGE SCALE GENOMIC DNA]</scope>
    <source>
        <strain evidence="2 3">CGMCC 1.10238</strain>
    </source>
</reference>